<proteinExistence type="predicted"/>
<name>A0A837D622_9PSEU</name>
<feature type="region of interest" description="Disordered" evidence="1">
    <location>
        <begin position="113"/>
        <end position="135"/>
    </location>
</feature>
<evidence type="ECO:0000313" key="3">
    <source>
        <dbReference type="Proteomes" id="UP000030848"/>
    </source>
</evidence>
<dbReference type="Pfam" id="PF08798">
    <property type="entry name" value="CRISPR_assoc"/>
    <property type="match status" value="1"/>
</dbReference>
<gene>
    <name evidence="2" type="ORF">MINT15_31140</name>
</gene>
<organism evidence="2 3">
    <name type="scientific">Saccharomonospora viridis</name>
    <dbReference type="NCBI Taxonomy" id="1852"/>
    <lineage>
        <taxon>Bacteria</taxon>
        <taxon>Bacillati</taxon>
        <taxon>Actinomycetota</taxon>
        <taxon>Actinomycetes</taxon>
        <taxon>Pseudonocardiales</taxon>
        <taxon>Pseudonocardiaceae</taxon>
        <taxon>Saccharomonospora</taxon>
    </lineage>
</organism>
<protein>
    <submittedName>
        <fullName evidence="2">CRISPR-associated protein Cas3</fullName>
    </submittedName>
</protein>
<accession>A0A837D622</accession>
<evidence type="ECO:0000313" key="2">
    <source>
        <dbReference type="EMBL" id="KHF42912.1"/>
    </source>
</evidence>
<dbReference type="CDD" id="cd09727">
    <property type="entry name" value="Cas6_I-E"/>
    <property type="match status" value="1"/>
</dbReference>
<dbReference type="SMART" id="SM01101">
    <property type="entry name" value="CRISPR_assoc"/>
    <property type="match status" value="1"/>
</dbReference>
<dbReference type="EMBL" id="JRZE01000006">
    <property type="protein sequence ID" value="KHF42912.1"/>
    <property type="molecule type" value="Genomic_DNA"/>
</dbReference>
<dbReference type="RefSeq" id="WP_037311877.1">
    <property type="nucleotide sequence ID" value="NZ_FOWS01000001.1"/>
</dbReference>
<dbReference type="NCBIfam" id="TIGR01907">
    <property type="entry name" value="casE_Cse3"/>
    <property type="match status" value="1"/>
</dbReference>
<dbReference type="Gene3D" id="3.30.70.1210">
    <property type="entry name" value="Crispr-associated protein, domain 2"/>
    <property type="match status" value="1"/>
</dbReference>
<reference evidence="2 3" key="1">
    <citation type="submission" date="2014-10" db="EMBL/GenBank/DDBJ databases">
        <title>Genome sequence of Micropolyspora internatus JCM3315.</title>
        <authorList>
            <person name="Shin S.-K."/>
            <person name="Yi H."/>
        </authorList>
    </citation>
    <scope>NUCLEOTIDE SEQUENCE [LARGE SCALE GENOMIC DNA]</scope>
    <source>
        <strain evidence="2 3">JCM 3315</strain>
    </source>
</reference>
<dbReference type="OrthoDB" id="9795689at2"/>
<dbReference type="InterPro" id="IPR010179">
    <property type="entry name" value="CRISPR-assoc_prot_Cse3"/>
</dbReference>
<dbReference type="Gene3D" id="3.30.70.1200">
    <property type="entry name" value="Crispr-associated protein, domain 1"/>
    <property type="match status" value="1"/>
</dbReference>
<sequence>MPFLSRIRINPFRQKSRELLANPHKTHGAVLAGLPDPEVERPLWRWDTGRERRPYLLVLTHTVADWTHLVEQCGWPAADGDHVITRDYTPLIRQLGEGREFAFRVTANPVQNVPAPAQESTPEPSAKPGRAVRKGHRTAAHQQRWFLERAERWGFQVPPALLDDPEADDVPDMRITQRQRLSFAKRKGGKPVILTTATFEGRLRITDSELFTRTLLRGLGPAKAYGCGLLTLAPLPATARG</sequence>
<evidence type="ECO:0000256" key="1">
    <source>
        <dbReference type="SAM" id="MobiDB-lite"/>
    </source>
</evidence>
<dbReference type="AlphaFoldDB" id="A0A837D622"/>
<comment type="caution">
    <text evidence="2">The sequence shown here is derived from an EMBL/GenBank/DDBJ whole genome shotgun (WGS) entry which is preliminary data.</text>
</comment>
<dbReference type="SUPFAM" id="SSF117987">
    <property type="entry name" value="CRISPR-associated protein"/>
    <property type="match status" value="2"/>
</dbReference>
<dbReference type="Proteomes" id="UP000030848">
    <property type="component" value="Unassembled WGS sequence"/>
</dbReference>